<gene>
    <name evidence="3" type="ORF">AXG93_868s1690</name>
</gene>
<evidence type="ECO:0000256" key="1">
    <source>
        <dbReference type="SAM" id="Coils"/>
    </source>
</evidence>
<proteinExistence type="predicted"/>
<evidence type="ECO:0000313" key="4">
    <source>
        <dbReference type="Proteomes" id="UP000077202"/>
    </source>
</evidence>
<name>A0A176VKB1_MARPO</name>
<dbReference type="Proteomes" id="UP000077202">
    <property type="component" value="Unassembled WGS sequence"/>
</dbReference>
<keyword evidence="1" id="KW-0175">Coiled coil</keyword>
<feature type="region of interest" description="Disordered" evidence="2">
    <location>
        <begin position="59"/>
        <end position="80"/>
    </location>
</feature>
<sequence>MAEIQCGEDGCSCLDDKRRETGGVYSLGIGRRILTVHAEVLTELAVESLEERTKTVSLNLPPSEQTRSMGSEKVAQPKSSEEMARDLTLNEEILEQVVSQVGGTVVDIPEIPSPPPLVEEACKGAYTAEVRRVDQFTADLTKHDQLHVAELAKEEERRAEEERIAEDLRGQIAVMKKEQEELRGRIAELTDAHGKELHRAE</sequence>
<protein>
    <submittedName>
        <fullName evidence="3">Uncharacterized protein</fullName>
    </submittedName>
</protein>
<evidence type="ECO:0000313" key="3">
    <source>
        <dbReference type="EMBL" id="OAE21330.1"/>
    </source>
</evidence>
<comment type="caution">
    <text evidence="3">The sequence shown here is derived from an EMBL/GenBank/DDBJ whole genome shotgun (WGS) entry which is preliminary data.</text>
</comment>
<dbReference type="EMBL" id="LVLJ01003476">
    <property type="protein sequence ID" value="OAE21330.1"/>
    <property type="molecule type" value="Genomic_DNA"/>
</dbReference>
<evidence type="ECO:0000256" key="2">
    <source>
        <dbReference type="SAM" id="MobiDB-lite"/>
    </source>
</evidence>
<accession>A0A176VKB1</accession>
<feature type="compositionally biased region" description="Polar residues" evidence="2">
    <location>
        <begin position="59"/>
        <end position="69"/>
    </location>
</feature>
<feature type="coiled-coil region" evidence="1">
    <location>
        <begin position="151"/>
        <end position="192"/>
    </location>
</feature>
<organism evidence="3 4">
    <name type="scientific">Marchantia polymorpha subsp. ruderalis</name>
    <dbReference type="NCBI Taxonomy" id="1480154"/>
    <lineage>
        <taxon>Eukaryota</taxon>
        <taxon>Viridiplantae</taxon>
        <taxon>Streptophyta</taxon>
        <taxon>Embryophyta</taxon>
        <taxon>Marchantiophyta</taxon>
        <taxon>Marchantiopsida</taxon>
        <taxon>Marchantiidae</taxon>
        <taxon>Marchantiales</taxon>
        <taxon>Marchantiaceae</taxon>
        <taxon>Marchantia</taxon>
    </lineage>
</organism>
<dbReference type="AlphaFoldDB" id="A0A176VKB1"/>
<reference evidence="3" key="1">
    <citation type="submission" date="2016-03" db="EMBL/GenBank/DDBJ databases">
        <title>Mechanisms controlling the formation of the plant cell surface in tip-growing cells are functionally conserved among land plants.</title>
        <authorList>
            <person name="Honkanen S."/>
            <person name="Jones V.A."/>
            <person name="Morieri G."/>
            <person name="Champion C."/>
            <person name="Hetherington A.J."/>
            <person name="Kelly S."/>
            <person name="Saint-Marcoux D."/>
            <person name="Proust H."/>
            <person name="Prescott H."/>
            <person name="Dolan L."/>
        </authorList>
    </citation>
    <scope>NUCLEOTIDE SEQUENCE [LARGE SCALE GENOMIC DNA]</scope>
    <source>
        <tissue evidence="3">Whole gametophyte</tissue>
    </source>
</reference>
<keyword evidence="4" id="KW-1185">Reference proteome</keyword>